<gene>
    <name evidence="3" type="ORF">MPXG_00217</name>
</gene>
<dbReference type="InterPro" id="IPR045360">
    <property type="entry name" value="DUF5904"/>
</dbReference>
<reference evidence="3 4" key="1">
    <citation type="submission" date="2010-12" db="EMBL/GenBank/DDBJ databases">
        <title>The Genome Sequence of Micromonas pusilla virus SP1.</title>
        <authorList>
            <consortium name="The Broad Institute Genome Sequencing Platform"/>
            <person name="Henn M.R."/>
            <person name="Suttle C."/>
            <person name="Winget D."/>
            <person name="Chan A."/>
            <person name="Levin J."/>
            <person name="Malboeuf C."/>
            <person name="Casali M."/>
            <person name="Russ C."/>
            <person name="Lennon N."/>
            <person name="Chapman S.B."/>
            <person name="Erlich R."/>
            <person name="Young S.K."/>
            <person name="Yandava C."/>
            <person name="Zeng Q."/>
            <person name="Alvarado L."/>
            <person name="Anderson S."/>
            <person name="Berlin A."/>
            <person name="Chen Z."/>
            <person name="Freedman E."/>
            <person name="Gellesch M."/>
            <person name="Goldberg J."/>
            <person name="Green L."/>
            <person name="Griggs A."/>
            <person name="Gujja S."/>
            <person name="Heilman E.R."/>
            <person name="Heiman D."/>
            <person name="Hollinger A."/>
            <person name="Howarth C."/>
            <person name="Larson L."/>
            <person name="Mehta T."/>
            <person name="Pearson M."/>
            <person name="Roberts A."/>
            <person name="Ryan E."/>
            <person name="Saif S."/>
            <person name="Shea T."/>
            <person name="Shenoy N."/>
            <person name="Sisk P."/>
            <person name="Stolte C."/>
            <person name="Sykes S."/>
            <person name="White J."/>
            <person name="Haas B."/>
            <person name="Nusbaum C."/>
            <person name="Birren B."/>
        </authorList>
    </citation>
    <scope>NUCLEOTIDE SEQUENCE [LARGE SCALE GENOMIC DNA]</scope>
    <source>
        <strain evidence="3 4">SP1</strain>
    </source>
</reference>
<feature type="transmembrane region" description="Helical" evidence="1">
    <location>
        <begin position="141"/>
        <end position="164"/>
    </location>
</feature>
<dbReference type="EMBL" id="JF974320">
    <property type="protein sequence ID" value="AET85015.1"/>
    <property type="molecule type" value="Genomic_DNA"/>
</dbReference>
<feature type="transmembrane region" description="Helical" evidence="1">
    <location>
        <begin position="38"/>
        <end position="59"/>
    </location>
</feature>
<evidence type="ECO:0000259" key="2">
    <source>
        <dbReference type="Pfam" id="PF19261"/>
    </source>
</evidence>
<keyword evidence="1" id="KW-0472">Membrane</keyword>
<accession>G9E5U6</accession>
<dbReference type="Pfam" id="PF19261">
    <property type="entry name" value="DUF5904"/>
    <property type="match status" value="1"/>
</dbReference>
<feature type="domain" description="DUF5904" evidence="2">
    <location>
        <begin position="33"/>
        <end position="166"/>
    </location>
</feature>
<evidence type="ECO:0000313" key="3">
    <source>
        <dbReference type="EMBL" id="AET85015.1"/>
    </source>
</evidence>
<sequence length="170" mass="17479">MAALGALGTMSAMAGGAANTVAAGVVPVGQGSKLKIDMMTIVVTLILAVIYMITAAAGIGTFSDCPELADKKIHQNLSRLLSATLAIALAIPFTLFIAMVSKAKLTGVLTLVYSVMGIIGSAIALNYSLKCNAGSEDKKVSTAYNSLSLITFIVALMVGGFLVYKKPKFA</sequence>
<feature type="transmembrane region" description="Helical" evidence="1">
    <location>
        <begin position="80"/>
        <end position="101"/>
    </location>
</feature>
<keyword evidence="4" id="KW-1185">Reference proteome</keyword>
<proteinExistence type="predicted"/>
<keyword evidence="1" id="KW-0812">Transmembrane</keyword>
<evidence type="ECO:0000313" key="4">
    <source>
        <dbReference type="Proteomes" id="UP000232710"/>
    </source>
</evidence>
<organismHost>
    <name type="scientific">Micromonas pusilla</name>
    <name type="common">Picoplanktonic green alga</name>
    <name type="synonym">Chromulina pusilla</name>
    <dbReference type="NCBI Taxonomy" id="38833"/>
</organismHost>
<protein>
    <recommendedName>
        <fullName evidence="2">DUF5904 domain-containing protein</fullName>
    </recommendedName>
</protein>
<evidence type="ECO:0000256" key="1">
    <source>
        <dbReference type="SAM" id="Phobius"/>
    </source>
</evidence>
<organism evidence="3 4">
    <name type="scientific">Micromonas pusilla virus SP1</name>
    <name type="common">MpV-SP1</name>
    <dbReference type="NCBI Taxonomy" id="373996"/>
    <lineage>
        <taxon>Viruses</taxon>
        <taxon>Varidnaviria</taxon>
        <taxon>Bamfordvirae</taxon>
        <taxon>Nucleocytoviricota</taxon>
        <taxon>Megaviricetes</taxon>
        <taxon>Algavirales</taxon>
        <taxon>Phycodnaviridae</taxon>
        <taxon>Prasinovirus</taxon>
        <taxon>Prasinovirus micromonas</taxon>
    </lineage>
</organism>
<dbReference type="Proteomes" id="UP000232710">
    <property type="component" value="Segment"/>
</dbReference>
<keyword evidence="1" id="KW-1133">Transmembrane helix</keyword>
<name>G9E5U6_MPSP1</name>
<feature type="transmembrane region" description="Helical" evidence="1">
    <location>
        <begin position="107"/>
        <end position="129"/>
    </location>
</feature>